<dbReference type="EMBL" id="CADIKK010000037">
    <property type="protein sequence ID" value="CAB3803970.1"/>
    <property type="molecule type" value="Genomic_DNA"/>
</dbReference>
<sequence>MNARFTSTATALACAASVGLASCMSAPPPLGMPDPSIISVAPGESGHAIPPSCEALNQRSQMIDAGMARPGVAFGCATYSNLAAMVARPADLTAPLPYAGADAPLAASAVRRYDEGRATPLNSWSSSSSSSSTTSTGSQ</sequence>
<dbReference type="RefSeq" id="WP_175152904.1">
    <property type="nucleotide sequence ID" value="NZ_CADIKK010000037.1"/>
</dbReference>
<feature type="compositionally biased region" description="Low complexity" evidence="1">
    <location>
        <begin position="123"/>
        <end position="139"/>
    </location>
</feature>
<dbReference type="Pfam" id="PF09476">
    <property type="entry name" value="Pilus_CpaD"/>
    <property type="match status" value="1"/>
</dbReference>
<keyword evidence="2" id="KW-0732">Signal</keyword>
<proteinExistence type="predicted"/>
<evidence type="ECO:0008006" key="5">
    <source>
        <dbReference type="Google" id="ProtNLM"/>
    </source>
</evidence>
<protein>
    <recommendedName>
        <fullName evidence="5">Lipoprotein</fullName>
    </recommendedName>
</protein>
<reference evidence="3 4" key="1">
    <citation type="submission" date="2020-04" db="EMBL/GenBank/DDBJ databases">
        <authorList>
            <person name="De Canck E."/>
        </authorList>
    </citation>
    <scope>NUCLEOTIDE SEQUENCE [LARGE SCALE GENOMIC DNA]</scope>
    <source>
        <strain evidence="3 4">LMG 28614</strain>
    </source>
</reference>
<keyword evidence="4" id="KW-1185">Reference proteome</keyword>
<name>A0A6S7BKU5_9BURK</name>
<evidence type="ECO:0000256" key="2">
    <source>
        <dbReference type="SAM" id="SignalP"/>
    </source>
</evidence>
<dbReference type="InterPro" id="IPR019027">
    <property type="entry name" value="Pilus_biogenesis_CpaD-related"/>
</dbReference>
<feature type="signal peptide" evidence="2">
    <location>
        <begin position="1"/>
        <end position="21"/>
    </location>
</feature>
<dbReference type="PROSITE" id="PS51257">
    <property type="entry name" value="PROKAR_LIPOPROTEIN"/>
    <property type="match status" value="1"/>
</dbReference>
<feature type="region of interest" description="Disordered" evidence="1">
    <location>
        <begin position="117"/>
        <end position="139"/>
    </location>
</feature>
<organism evidence="3 4">
    <name type="scientific">Paraburkholderia ultramafica</name>
    <dbReference type="NCBI Taxonomy" id="1544867"/>
    <lineage>
        <taxon>Bacteria</taxon>
        <taxon>Pseudomonadati</taxon>
        <taxon>Pseudomonadota</taxon>
        <taxon>Betaproteobacteria</taxon>
        <taxon>Burkholderiales</taxon>
        <taxon>Burkholderiaceae</taxon>
        <taxon>Paraburkholderia</taxon>
    </lineage>
</organism>
<evidence type="ECO:0000313" key="4">
    <source>
        <dbReference type="Proteomes" id="UP000494365"/>
    </source>
</evidence>
<evidence type="ECO:0000313" key="3">
    <source>
        <dbReference type="EMBL" id="CAB3803970.1"/>
    </source>
</evidence>
<accession>A0A6S7BKU5</accession>
<gene>
    <name evidence="3" type="ORF">LMG28614_05922</name>
</gene>
<feature type="chain" id="PRO_5028850274" description="Lipoprotein" evidence="2">
    <location>
        <begin position="22"/>
        <end position="139"/>
    </location>
</feature>
<dbReference type="AlphaFoldDB" id="A0A6S7BKU5"/>
<dbReference type="Proteomes" id="UP000494365">
    <property type="component" value="Unassembled WGS sequence"/>
</dbReference>
<evidence type="ECO:0000256" key="1">
    <source>
        <dbReference type="SAM" id="MobiDB-lite"/>
    </source>
</evidence>